<feature type="transmembrane region" description="Helical" evidence="2">
    <location>
        <begin position="96"/>
        <end position="124"/>
    </location>
</feature>
<name>A0A418WIX7_9PROT</name>
<dbReference type="InterPro" id="IPR018688">
    <property type="entry name" value="PpoB2-like"/>
</dbReference>
<dbReference type="Pfam" id="PF09948">
    <property type="entry name" value="PpoB2"/>
    <property type="match status" value="1"/>
</dbReference>
<gene>
    <name evidence="3" type="ORF">D3874_24995</name>
</gene>
<keyword evidence="2" id="KW-0812">Transmembrane</keyword>
<evidence type="ECO:0000313" key="4">
    <source>
        <dbReference type="Proteomes" id="UP000284605"/>
    </source>
</evidence>
<dbReference type="OrthoDB" id="164118at2"/>
<proteinExistence type="predicted"/>
<feature type="transmembrane region" description="Helical" evidence="2">
    <location>
        <begin position="7"/>
        <end position="25"/>
    </location>
</feature>
<evidence type="ECO:0000256" key="2">
    <source>
        <dbReference type="SAM" id="Phobius"/>
    </source>
</evidence>
<protein>
    <submittedName>
        <fullName evidence="3">DUF2182 domain-containing protein</fullName>
    </submittedName>
</protein>
<feature type="transmembrane region" description="Helical" evidence="2">
    <location>
        <begin position="130"/>
        <end position="149"/>
    </location>
</feature>
<keyword evidence="2" id="KW-1133">Transmembrane helix</keyword>
<reference evidence="3 4" key="1">
    <citation type="submission" date="2018-09" db="EMBL/GenBank/DDBJ databases">
        <authorList>
            <person name="Zhu H."/>
        </authorList>
    </citation>
    <scope>NUCLEOTIDE SEQUENCE [LARGE SCALE GENOMIC DNA]</scope>
    <source>
        <strain evidence="3 4">K1W22B-8</strain>
    </source>
</reference>
<feature type="transmembrane region" description="Helical" evidence="2">
    <location>
        <begin position="64"/>
        <end position="84"/>
    </location>
</feature>
<sequence length="331" mass="34923">MPQVRKDVWLPLLTVSLMGWAALLGTGGWRTGQGFCGAAAGYFPAWDWQRLELLFLLNPPAQTAQAWLLMLLAMMPPLLARPVAHLWGGRPAGRRLRAIVVFALAYLAVWMVSGMALVAAAIALQALAGGSWWLGPVVAGAIALLWQVAPAKQACLDRCHWRPALASFGLAADRDCLRYGLAIGVWCVGACWALMLVPLVVTGAHVPLMAAVSLLLLVEREAPARSHRAAADTPRRRSDGSDQLGHGGAGIVHPIGKGPLVVVPAHDAHERPAQDLGLIQGDGGRGGILVEVDRHVGRGGIGENAPQTAGGGSLDDLVHLLDRGRPLGDDL</sequence>
<evidence type="ECO:0000256" key="1">
    <source>
        <dbReference type="SAM" id="MobiDB-lite"/>
    </source>
</evidence>
<dbReference type="AlphaFoldDB" id="A0A418WIX7"/>
<keyword evidence="4" id="KW-1185">Reference proteome</keyword>
<accession>A0A418WIX7</accession>
<dbReference type="EMBL" id="QYUK01000011">
    <property type="protein sequence ID" value="RJF89819.1"/>
    <property type="molecule type" value="Genomic_DNA"/>
</dbReference>
<organism evidence="3 4">
    <name type="scientific">Oleomonas cavernae</name>
    <dbReference type="NCBI Taxonomy" id="2320859"/>
    <lineage>
        <taxon>Bacteria</taxon>
        <taxon>Pseudomonadati</taxon>
        <taxon>Pseudomonadota</taxon>
        <taxon>Alphaproteobacteria</taxon>
        <taxon>Acetobacterales</taxon>
        <taxon>Acetobacteraceae</taxon>
        <taxon>Oleomonas</taxon>
    </lineage>
</organism>
<dbReference type="Proteomes" id="UP000284605">
    <property type="component" value="Unassembled WGS sequence"/>
</dbReference>
<feature type="transmembrane region" description="Helical" evidence="2">
    <location>
        <begin position="176"/>
        <end position="195"/>
    </location>
</feature>
<feature type="region of interest" description="Disordered" evidence="1">
    <location>
        <begin position="226"/>
        <end position="248"/>
    </location>
</feature>
<feature type="compositionally biased region" description="Basic and acidic residues" evidence="1">
    <location>
        <begin position="226"/>
        <end position="240"/>
    </location>
</feature>
<comment type="caution">
    <text evidence="3">The sequence shown here is derived from an EMBL/GenBank/DDBJ whole genome shotgun (WGS) entry which is preliminary data.</text>
</comment>
<evidence type="ECO:0000313" key="3">
    <source>
        <dbReference type="EMBL" id="RJF89819.1"/>
    </source>
</evidence>
<keyword evidence="2" id="KW-0472">Membrane</keyword>